<keyword evidence="2 10" id="KW-0547">Nucleotide-binding</keyword>
<feature type="domain" description="UvrD-like helicase C-terminal" evidence="12">
    <location>
        <begin position="283"/>
        <end position="506"/>
    </location>
</feature>
<evidence type="ECO:0000256" key="10">
    <source>
        <dbReference type="PROSITE-ProRule" id="PRU00560"/>
    </source>
</evidence>
<dbReference type="InterPro" id="IPR027417">
    <property type="entry name" value="P-loop_NTPase"/>
</dbReference>
<dbReference type="SUPFAM" id="SSF52540">
    <property type="entry name" value="P-loop containing nucleoside triphosphate hydrolases"/>
    <property type="match status" value="1"/>
</dbReference>
<dbReference type="Gene3D" id="1.10.10.160">
    <property type="match status" value="1"/>
</dbReference>
<dbReference type="Gene3D" id="1.10.486.10">
    <property type="entry name" value="PCRA, domain 4"/>
    <property type="match status" value="2"/>
</dbReference>
<evidence type="ECO:0000256" key="2">
    <source>
        <dbReference type="ARBA" id="ARBA00022741"/>
    </source>
</evidence>
<comment type="catalytic activity">
    <reaction evidence="9">
        <text>ATP + H2O = ADP + phosphate + H(+)</text>
        <dbReference type="Rhea" id="RHEA:13065"/>
        <dbReference type="ChEBI" id="CHEBI:15377"/>
        <dbReference type="ChEBI" id="CHEBI:15378"/>
        <dbReference type="ChEBI" id="CHEBI:30616"/>
        <dbReference type="ChEBI" id="CHEBI:43474"/>
        <dbReference type="ChEBI" id="CHEBI:456216"/>
        <dbReference type="EC" id="5.6.2.4"/>
    </reaction>
</comment>
<dbReference type="Pfam" id="PF00580">
    <property type="entry name" value="UvrD-helicase"/>
    <property type="match status" value="1"/>
</dbReference>
<evidence type="ECO:0000256" key="6">
    <source>
        <dbReference type="ARBA" id="ARBA00023235"/>
    </source>
</evidence>
<accession>A0AAV4ZHU1</accession>
<comment type="similarity">
    <text evidence="1">Belongs to the helicase family. UvrD subfamily.</text>
</comment>
<keyword evidence="5 10" id="KW-0067">ATP-binding</keyword>
<dbReference type="AlphaFoldDB" id="A0AAV4ZHU1"/>
<evidence type="ECO:0000313" key="14">
    <source>
        <dbReference type="Proteomes" id="UP001055247"/>
    </source>
</evidence>
<dbReference type="PROSITE" id="PS51217">
    <property type="entry name" value="UVRD_HELICASE_CTER"/>
    <property type="match status" value="1"/>
</dbReference>
<evidence type="ECO:0000259" key="12">
    <source>
        <dbReference type="PROSITE" id="PS51217"/>
    </source>
</evidence>
<proteinExistence type="inferred from homology"/>
<dbReference type="PROSITE" id="PS51198">
    <property type="entry name" value="UVRD_HELICASE_ATP_BIND"/>
    <property type="match status" value="1"/>
</dbReference>
<comment type="caution">
    <text evidence="13">The sequence shown here is derived from an EMBL/GenBank/DDBJ whole genome shotgun (WGS) entry which is preliminary data.</text>
</comment>
<evidence type="ECO:0000259" key="11">
    <source>
        <dbReference type="PROSITE" id="PS51198"/>
    </source>
</evidence>
<evidence type="ECO:0000256" key="8">
    <source>
        <dbReference type="ARBA" id="ARBA00034808"/>
    </source>
</evidence>
<keyword evidence="3 10" id="KW-0378">Hydrolase</keyword>
<dbReference type="GO" id="GO:0000725">
    <property type="term" value="P:recombinational repair"/>
    <property type="evidence" value="ECO:0007669"/>
    <property type="project" value="TreeGrafter"/>
</dbReference>
<dbReference type="CDD" id="cd17932">
    <property type="entry name" value="DEXQc_UvrD"/>
    <property type="match status" value="1"/>
</dbReference>
<evidence type="ECO:0000256" key="9">
    <source>
        <dbReference type="ARBA" id="ARBA00048988"/>
    </source>
</evidence>
<evidence type="ECO:0000256" key="5">
    <source>
        <dbReference type="ARBA" id="ARBA00022840"/>
    </source>
</evidence>
<evidence type="ECO:0000256" key="4">
    <source>
        <dbReference type="ARBA" id="ARBA00022806"/>
    </source>
</evidence>
<dbReference type="GO" id="GO:0016787">
    <property type="term" value="F:hydrolase activity"/>
    <property type="evidence" value="ECO:0007669"/>
    <property type="project" value="UniProtKB-UniRule"/>
</dbReference>
<feature type="domain" description="UvrD-like helicase ATP-binding" evidence="11">
    <location>
        <begin position="2"/>
        <end position="282"/>
    </location>
</feature>
<dbReference type="InterPro" id="IPR014016">
    <property type="entry name" value="UvrD-like_ATP-bd"/>
</dbReference>
<dbReference type="GO" id="GO:0003677">
    <property type="term" value="F:DNA binding"/>
    <property type="evidence" value="ECO:0007669"/>
    <property type="project" value="InterPro"/>
</dbReference>
<reference evidence="13" key="2">
    <citation type="submission" date="2021-08" db="EMBL/GenBank/DDBJ databases">
        <authorList>
            <person name="Tani A."/>
            <person name="Ola A."/>
            <person name="Ogura Y."/>
            <person name="Katsura K."/>
            <person name="Hayashi T."/>
        </authorList>
    </citation>
    <scope>NUCLEOTIDE SEQUENCE</scope>
    <source>
        <strain evidence="13">DSM 16372</strain>
    </source>
</reference>
<dbReference type="PANTHER" id="PTHR11070">
    <property type="entry name" value="UVRD / RECB / PCRA DNA HELICASE FAMILY MEMBER"/>
    <property type="match status" value="1"/>
</dbReference>
<dbReference type="GO" id="GO:0043138">
    <property type="term" value="F:3'-5' DNA helicase activity"/>
    <property type="evidence" value="ECO:0007669"/>
    <property type="project" value="UniProtKB-EC"/>
</dbReference>
<keyword evidence="4 10" id="KW-0347">Helicase</keyword>
<organism evidence="13 14">
    <name type="scientific">Methylobacterium hispanicum</name>
    <dbReference type="NCBI Taxonomy" id="270350"/>
    <lineage>
        <taxon>Bacteria</taxon>
        <taxon>Pseudomonadati</taxon>
        <taxon>Pseudomonadota</taxon>
        <taxon>Alphaproteobacteria</taxon>
        <taxon>Hyphomicrobiales</taxon>
        <taxon>Methylobacteriaceae</taxon>
        <taxon>Methylobacterium</taxon>
    </lineage>
</organism>
<dbReference type="EC" id="5.6.2.4" evidence="8"/>
<reference evidence="13" key="1">
    <citation type="journal article" date="2016" name="Front. Microbiol.">
        <title>Genome Sequence of the Piezophilic, Mesophilic Sulfate-Reducing Bacterium Desulfovibrio indicus J2T.</title>
        <authorList>
            <person name="Cao J."/>
            <person name="Maignien L."/>
            <person name="Shao Z."/>
            <person name="Alain K."/>
            <person name="Jebbar M."/>
        </authorList>
    </citation>
    <scope>NUCLEOTIDE SEQUENCE</scope>
    <source>
        <strain evidence="13">DSM 16372</strain>
    </source>
</reference>
<keyword evidence="14" id="KW-1185">Reference proteome</keyword>
<comment type="catalytic activity">
    <reaction evidence="7">
        <text>Couples ATP hydrolysis with the unwinding of duplex DNA by translocating in the 3'-5' direction.</text>
        <dbReference type="EC" id="5.6.2.4"/>
    </reaction>
</comment>
<gene>
    <name evidence="13" type="primary">uvrD_1</name>
    <name evidence="13" type="ORF">BHAOGJBA_1174</name>
</gene>
<dbReference type="InterPro" id="IPR013986">
    <property type="entry name" value="DExx_box_DNA_helicase_dom_sf"/>
</dbReference>
<keyword evidence="6" id="KW-0413">Isomerase</keyword>
<dbReference type="InterPro" id="IPR000212">
    <property type="entry name" value="DNA_helicase_UvrD/REP"/>
</dbReference>
<dbReference type="GO" id="GO:0033202">
    <property type="term" value="C:DNA helicase complex"/>
    <property type="evidence" value="ECO:0007669"/>
    <property type="project" value="TreeGrafter"/>
</dbReference>
<dbReference type="PANTHER" id="PTHR11070:SF59">
    <property type="entry name" value="DNA 3'-5' HELICASE"/>
    <property type="match status" value="1"/>
</dbReference>
<dbReference type="InterPro" id="IPR014017">
    <property type="entry name" value="DNA_helicase_UvrD-like_C"/>
</dbReference>
<evidence type="ECO:0000256" key="7">
    <source>
        <dbReference type="ARBA" id="ARBA00034617"/>
    </source>
</evidence>
<dbReference type="GO" id="GO:0005829">
    <property type="term" value="C:cytosol"/>
    <property type="evidence" value="ECO:0007669"/>
    <property type="project" value="TreeGrafter"/>
</dbReference>
<dbReference type="Pfam" id="PF13361">
    <property type="entry name" value="UvrD_C"/>
    <property type="match status" value="2"/>
</dbReference>
<protein>
    <recommendedName>
        <fullName evidence="8">DNA 3'-5' helicase</fullName>
        <ecNumber evidence="8">5.6.2.4</ecNumber>
    </recommendedName>
</protein>
<dbReference type="GO" id="GO:0005524">
    <property type="term" value="F:ATP binding"/>
    <property type="evidence" value="ECO:0007669"/>
    <property type="project" value="UniProtKB-UniRule"/>
</dbReference>
<dbReference type="Proteomes" id="UP001055247">
    <property type="component" value="Unassembled WGS sequence"/>
</dbReference>
<evidence type="ECO:0000256" key="3">
    <source>
        <dbReference type="ARBA" id="ARBA00022801"/>
    </source>
</evidence>
<name>A0AAV4ZHU1_9HYPH</name>
<sequence>MQLDDDQMRAATHAGPRPAIVIAGPGSGKTRTLIGRHLHLHRIGVPRESILISTFTVKAAQEVRARLVEAHGDIAETELARMFVGTFHGLCVRLLRRFHARAGLPKDFQIVAGDAQIALLKDTGLTWHGEYADLADMISRWKDRLVSPAEAAAEAARRQTPDLVQAAEIYAAYERELAERGVCDFPRLIIATVRAASSDEAVRSFLQRRFRHVLVDEFQDTNRLQIALLEALVGQGGNLWVVGDDDQALYGWRGADVRYATDFGRRFRGGTRYVLARNYRCTPAVAAAANAVVTVNTVRVEKTILPMVEPEDGDGVHIAGFGDDREEASAVAKAIARRLRGGVRPRDVAVLFRSGSLAPVVQAALSREKIPVRLSGIGSFWSLPEVRLFVSVLRVASGSASGEDRDALEKHPRKRRIGAFLHTMKGAPLASAAEPASNLVANLVPEGLPPDRTGLWIEAAQQAAIEAAECGTYARFFEHVEASSGTSTAGDDEEAVVLSTIHAAKGLEWPTVFVVGAELAMLPHHKSTDVEEERRLLYVAVTRAMRQCLVSYADERFARAQFASPFLFEMADRCDPAYRIGWRNRPVRPTPLPAEGV</sequence>
<evidence type="ECO:0000256" key="1">
    <source>
        <dbReference type="ARBA" id="ARBA00009922"/>
    </source>
</evidence>
<dbReference type="EMBL" id="BPQO01000004">
    <property type="protein sequence ID" value="GJD87669.1"/>
    <property type="molecule type" value="Genomic_DNA"/>
</dbReference>
<evidence type="ECO:0000313" key="13">
    <source>
        <dbReference type="EMBL" id="GJD87669.1"/>
    </source>
</evidence>
<dbReference type="RefSeq" id="WP_238229665.1">
    <property type="nucleotide sequence ID" value="NZ_BPQO01000004.1"/>
</dbReference>
<dbReference type="Gene3D" id="3.40.50.300">
    <property type="entry name" value="P-loop containing nucleotide triphosphate hydrolases"/>
    <property type="match status" value="3"/>
</dbReference>
<feature type="binding site" evidence="10">
    <location>
        <begin position="23"/>
        <end position="30"/>
    </location>
    <ligand>
        <name>ATP</name>
        <dbReference type="ChEBI" id="CHEBI:30616"/>
    </ligand>
</feature>